<dbReference type="Pfam" id="PF00289">
    <property type="entry name" value="Biotin_carb_N"/>
    <property type="match status" value="1"/>
</dbReference>
<evidence type="ECO:0000256" key="5">
    <source>
        <dbReference type="ARBA" id="ARBA00022946"/>
    </source>
</evidence>
<dbReference type="GO" id="GO:0046872">
    <property type="term" value="F:metal ion binding"/>
    <property type="evidence" value="ECO:0007669"/>
    <property type="project" value="InterPro"/>
</dbReference>
<dbReference type="Pfam" id="PF02786">
    <property type="entry name" value="CPSase_L_D2"/>
    <property type="match status" value="1"/>
</dbReference>
<dbReference type="InterPro" id="IPR005481">
    <property type="entry name" value="BC-like_N"/>
</dbReference>
<dbReference type="Pfam" id="PF21139">
    <property type="entry name" value="BT_MCC_alpha"/>
    <property type="match status" value="1"/>
</dbReference>
<dbReference type="PROSITE" id="PS00866">
    <property type="entry name" value="CPSASE_1"/>
    <property type="match status" value="1"/>
</dbReference>
<dbReference type="Gene3D" id="2.40.50.100">
    <property type="match status" value="1"/>
</dbReference>
<evidence type="ECO:0000256" key="7">
    <source>
        <dbReference type="PROSITE-ProRule" id="PRU00409"/>
    </source>
</evidence>
<comment type="cofactor">
    <cofactor evidence="1">
        <name>biotin</name>
        <dbReference type="ChEBI" id="CHEBI:57586"/>
    </cofactor>
</comment>
<reference evidence="11 12" key="1">
    <citation type="journal article" date="2015" name="Genome Announc.">
        <title>Complete Genome Sequence of a Novel Bacterium within the Family Rhodocyclaceae That Degrades Polycyclic Aromatic Hydrocarbons.</title>
        <authorList>
            <person name="Singleton D.R."/>
            <person name="Dickey A.N."/>
            <person name="Scholl E.H."/>
            <person name="Wright F.A."/>
            <person name="Aitken M.D."/>
        </authorList>
    </citation>
    <scope>NUCLEOTIDE SEQUENCE [LARGE SCALE GENOMIC DNA]</scope>
    <source>
        <strain evidence="12">PG1-Ca6</strain>
    </source>
</reference>
<keyword evidence="3 7" id="KW-0547">Nucleotide-binding</keyword>
<keyword evidence="5" id="KW-0809">Transit peptide</keyword>
<keyword evidence="2" id="KW-0436">Ligase</keyword>
<evidence type="ECO:0000259" key="10">
    <source>
        <dbReference type="PROSITE" id="PS50979"/>
    </source>
</evidence>
<dbReference type="Pfam" id="PF02785">
    <property type="entry name" value="Biotin_carb_C"/>
    <property type="match status" value="1"/>
</dbReference>
<gene>
    <name evidence="11" type="ORF">PG1C_01400</name>
</gene>
<feature type="domain" description="ATP-grasp" evidence="9">
    <location>
        <begin position="120"/>
        <end position="320"/>
    </location>
</feature>
<dbReference type="SUPFAM" id="SSF52440">
    <property type="entry name" value="PreATP-grasp domain"/>
    <property type="match status" value="1"/>
</dbReference>
<sequence length="680" mass="72731">MFKKILIANRGEIACRIIKTARRMGIRTVAVYSTADAQARHVRMADEALWIGEAAPAGSYLAIDNIVEAAKASGAQAIHPGYGFLSENAAFAQACTQNGLVFIGPPASAIRAMGSKSAAKQLMEKAGVPLTPGYHGDDQTPDFLRRQAKKIGYPVLIKAAAGGGGKGMRVAAADAEFLDALASCQREASASFGDAQVLLEKYLQPARHIEVQIFGDSHGNYVYLYERDCSVQRRHQKVLEEAPAPGLTPERRATMGKAAVSAAQAVGYVGAGTVEFIVPGGSSDGAFYFMEMNTRLQVEHPVTEMITGLDLVEWQLKVGAGETLPLTQEQIMVRGHALEARIYAEDPDKGFLPSTGRVIHFAHPTETPFVRMDAGVAAGDEITPYYDPMIAKLIVWDDSESAPRAHACARMLQALAEVEIVGVANNVDFLSRLVACPSFVEADLDTGLIEREHCFLFPEPAGPPPEVWLSAALAELLRIQKDAAKSAAKSKDPHSPWHARDGWRVTGQARQTLHLHCGDAEKTVFAAASSRGFMLEFNGQRIDAAGQLDNAGVLHADFGGRRCTVTVIPVAEKRHVFMHGTAHVITLLDPLSHAGQQAVAEGSVMAPMPGKIIALLATAGEKVAQGTPLLILEAMKMEHTVTAPTAGIVRDFHFAVGDPVAEGVVLMSFEESDLDASVPG</sequence>
<dbReference type="FunFam" id="2.40.50.100:FF:000003">
    <property type="entry name" value="Acetyl-CoA carboxylase biotin carboxyl carrier protein"/>
    <property type="match status" value="1"/>
</dbReference>
<evidence type="ECO:0000256" key="2">
    <source>
        <dbReference type="ARBA" id="ARBA00022598"/>
    </source>
</evidence>
<dbReference type="Proteomes" id="UP000061603">
    <property type="component" value="Chromosome"/>
</dbReference>
<dbReference type="HOGENOM" id="CLU_000395_3_1_4"/>
<dbReference type="InterPro" id="IPR011761">
    <property type="entry name" value="ATP-grasp"/>
</dbReference>
<proteinExistence type="predicted"/>
<keyword evidence="12" id="KW-1185">Reference proteome</keyword>
<dbReference type="PROSITE" id="PS50975">
    <property type="entry name" value="ATP_GRASP"/>
    <property type="match status" value="1"/>
</dbReference>
<dbReference type="Pfam" id="PF00364">
    <property type="entry name" value="Biotin_lipoyl"/>
    <property type="match status" value="1"/>
</dbReference>
<dbReference type="InterPro" id="IPR011054">
    <property type="entry name" value="Rudment_hybrid_motif"/>
</dbReference>
<evidence type="ECO:0000256" key="4">
    <source>
        <dbReference type="ARBA" id="ARBA00022840"/>
    </source>
</evidence>
<dbReference type="PANTHER" id="PTHR18866">
    <property type="entry name" value="CARBOXYLASE:PYRUVATE/ACETYL-COA/PROPIONYL-COA CARBOXYLASE"/>
    <property type="match status" value="1"/>
</dbReference>
<dbReference type="FunFam" id="3.30.1490.20:FF:000003">
    <property type="entry name" value="acetyl-CoA carboxylase isoform X1"/>
    <property type="match status" value="1"/>
</dbReference>
<dbReference type="PROSITE" id="PS50968">
    <property type="entry name" value="BIOTINYL_LIPOYL"/>
    <property type="match status" value="1"/>
</dbReference>
<dbReference type="InterPro" id="IPR048429">
    <property type="entry name" value="MCC_alpha_BT"/>
</dbReference>
<organism evidence="11 12">
    <name type="scientific">Rugosibacter aromaticivorans</name>
    <dbReference type="NCBI Taxonomy" id="1565605"/>
    <lineage>
        <taxon>Bacteria</taxon>
        <taxon>Pseudomonadati</taxon>
        <taxon>Pseudomonadota</taxon>
        <taxon>Betaproteobacteria</taxon>
        <taxon>Nitrosomonadales</taxon>
        <taxon>Sterolibacteriaceae</taxon>
        <taxon>Rugosibacter</taxon>
    </lineage>
</organism>
<evidence type="ECO:0000259" key="9">
    <source>
        <dbReference type="PROSITE" id="PS50975"/>
    </source>
</evidence>
<dbReference type="SUPFAM" id="SSF51230">
    <property type="entry name" value="Single hybrid motif"/>
    <property type="match status" value="1"/>
</dbReference>
<name>A0A0C5IXP7_9PROT</name>
<evidence type="ECO:0000256" key="3">
    <source>
        <dbReference type="ARBA" id="ARBA00022741"/>
    </source>
</evidence>
<dbReference type="STRING" id="1565605.PG1C_01400"/>
<accession>A0A0C5IXP7</accession>
<evidence type="ECO:0000256" key="6">
    <source>
        <dbReference type="ARBA" id="ARBA00023267"/>
    </source>
</evidence>
<dbReference type="KEGG" id="rbu:PG1C_01400"/>
<dbReference type="InterPro" id="IPR005479">
    <property type="entry name" value="CPAse_ATP-bd"/>
</dbReference>
<feature type="domain" description="Biotin carboxylation" evidence="10">
    <location>
        <begin position="1"/>
        <end position="454"/>
    </location>
</feature>
<dbReference type="InterPro" id="IPR005482">
    <property type="entry name" value="Biotin_COase_C"/>
</dbReference>
<feature type="domain" description="Lipoyl-binding" evidence="8">
    <location>
        <begin position="594"/>
        <end position="670"/>
    </location>
</feature>
<dbReference type="SUPFAM" id="SSF51246">
    <property type="entry name" value="Rudiment single hybrid motif"/>
    <property type="match status" value="1"/>
</dbReference>
<dbReference type="FunFam" id="3.40.50.20:FF:000010">
    <property type="entry name" value="Propionyl-CoA carboxylase subunit alpha"/>
    <property type="match status" value="1"/>
</dbReference>
<evidence type="ECO:0000256" key="1">
    <source>
        <dbReference type="ARBA" id="ARBA00001953"/>
    </source>
</evidence>
<evidence type="ECO:0000313" key="11">
    <source>
        <dbReference type="EMBL" id="AJP47477.1"/>
    </source>
</evidence>
<dbReference type="FunFam" id="3.30.470.20:FF:000028">
    <property type="entry name" value="Methylcrotonoyl-CoA carboxylase subunit alpha, mitochondrial"/>
    <property type="match status" value="1"/>
</dbReference>
<dbReference type="Gene3D" id="3.30.700.40">
    <property type="match status" value="1"/>
</dbReference>
<dbReference type="PROSITE" id="PS00867">
    <property type="entry name" value="CPSASE_2"/>
    <property type="match status" value="1"/>
</dbReference>
<keyword evidence="6" id="KW-0092">Biotin</keyword>
<evidence type="ECO:0000259" key="8">
    <source>
        <dbReference type="PROSITE" id="PS50968"/>
    </source>
</evidence>
<evidence type="ECO:0000313" key="12">
    <source>
        <dbReference type="Proteomes" id="UP000061603"/>
    </source>
</evidence>
<dbReference type="RefSeq" id="WP_202635675.1">
    <property type="nucleotide sequence ID" value="NZ_CP010554.1"/>
</dbReference>
<dbReference type="PROSITE" id="PS00188">
    <property type="entry name" value="BIOTIN"/>
    <property type="match status" value="1"/>
</dbReference>
<dbReference type="EMBL" id="CP010554">
    <property type="protein sequence ID" value="AJP47477.1"/>
    <property type="molecule type" value="Genomic_DNA"/>
</dbReference>
<dbReference type="AlphaFoldDB" id="A0A0C5IXP7"/>
<dbReference type="InterPro" id="IPR001882">
    <property type="entry name" value="Biotin_BS"/>
</dbReference>
<dbReference type="PANTHER" id="PTHR18866:SF33">
    <property type="entry name" value="METHYLCROTONOYL-COA CARBOXYLASE SUBUNIT ALPHA, MITOCHONDRIAL-RELATED"/>
    <property type="match status" value="1"/>
</dbReference>
<dbReference type="InterPro" id="IPR016185">
    <property type="entry name" value="PreATP-grasp_dom_sf"/>
</dbReference>
<keyword evidence="4 7" id="KW-0067">ATP-binding</keyword>
<dbReference type="GO" id="GO:0016874">
    <property type="term" value="F:ligase activity"/>
    <property type="evidence" value="ECO:0007669"/>
    <property type="project" value="UniProtKB-KW"/>
</dbReference>
<dbReference type="SMART" id="SM00878">
    <property type="entry name" value="Biotin_carb_C"/>
    <property type="match status" value="1"/>
</dbReference>
<dbReference type="GO" id="GO:0005524">
    <property type="term" value="F:ATP binding"/>
    <property type="evidence" value="ECO:0007669"/>
    <property type="project" value="UniProtKB-UniRule"/>
</dbReference>
<dbReference type="InterPro" id="IPR050856">
    <property type="entry name" value="Biotin_carboxylase_complex"/>
</dbReference>
<dbReference type="CDD" id="cd06850">
    <property type="entry name" value="biotinyl_domain"/>
    <property type="match status" value="1"/>
</dbReference>
<dbReference type="SUPFAM" id="SSF56059">
    <property type="entry name" value="Glutathione synthetase ATP-binding domain-like"/>
    <property type="match status" value="1"/>
</dbReference>
<protein>
    <submittedName>
        <fullName evidence="11">3-methylcrotonyl-CoA carboxylase</fullName>
    </submittedName>
</protein>
<dbReference type="InterPro" id="IPR011053">
    <property type="entry name" value="Single_hybrid_motif"/>
</dbReference>
<dbReference type="InterPro" id="IPR011764">
    <property type="entry name" value="Biotin_carboxylation_dom"/>
</dbReference>
<dbReference type="InterPro" id="IPR000089">
    <property type="entry name" value="Biotin_lipoyl"/>
</dbReference>
<dbReference type="NCBIfam" id="NF006367">
    <property type="entry name" value="PRK08591.1"/>
    <property type="match status" value="1"/>
</dbReference>
<dbReference type="PROSITE" id="PS50979">
    <property type="entry name" value="BC"/>
    <property type="match status" value="1"/>
</dbReference>
<dbReference type="PATRIC" id="fig|1565605.3.peg.293"/>
<dbReference type="Gene3D" id="3.30.470.20">
    <property type="entry name" value="ATP-grasp fold, B domain"/>
    <property type="match status" value="1"/>
</dbReference>